<comment type="similarity">
    <text evidence="3">Belongs to the SWEET sugar transporter family.</text>
</comment>
<evidence type="ECO:0000256" key="8">
    <source>
        <dbReference type="ARBA" id="ARBA00022692"/>
    </source>
</evidence>
<keyword evidence="16" id="KW-1185">Reference proteome</keyword>
<dbReference type="PANTHER" id="PTHR10791">
    <property type="entry name" value="RAG1-ACTIVATING PROTEIN 1"/>
    <property type="match status" value="1"/>
</dbReference>
<keyword evidence="9" id="KW-0677">Repeat</keyword>
<dbReference type="InterPro" id="IPR004316">
    <property type="entry name" value="SWEET_rpt"/>
</dbReference>
<keyword evidence="6" id="KW-1003">Cell membrane</keyword>
<feature type="transmembrane region" description="Helical" evidence="14">
    <location>
        <begin position="99"/>
        <end position="120"/>
    </location>
</feature>
<evidence type="ECO:0000256" key="7">
    <source>
        <dbReference type="ARBA" id="ARBA00022597"/>
    </source>
</evidence>
<feature type="compositionally biased region" description="Basic residues" evidence="13">
    <location>
        <begin position="336"/>
        <end position="345"/>
    </location>
</feature>
<sequence length="345" mass="37364">MDPAVGRILLIVFGILGNIISFLVYLSPISMLLIMINFVGCFIESAYIIIYVIYAPKKDRRVVVRTRSVEFMPIGMSFCLTLSAAIWLGYGVFSHDIFVTIPTVIGFFFGVAQMVIYVIYKRMGCGPREAAAAAAEDGSGETSAARDSEFADAVEEDDAASETSSFIVPVASIPILTSEVLIFIKKKDRRARQGRSSRSATHVVEGSEPPRASSLDLEMPQQLEEEKDQRGKRVVEVEVGESSNTKEPTVTEHISKIAEHIAMISGHIVKLAEMNPTPNPDAPLDSSAAAAAAAEEKDGEEDQPVAMPSAVHEHVINMEKLTSVADTEAAAETKKSSKASKRVKA</sequence>
<dbReference type="EMBL" id="JACMSC010000010">
    <property type="protein sequence ID" value="KAG6505148.1"/>
    <property type="molecule type" value="Genomic_DNA"/>
</dbReference>
<evidence type="ECO:0000313" key="15">
    <source>
        <dbReference type="EMBL" id="KAG6505148.1"/>
    </source>
</evidence>
<evidence type="ECO:0000256" key="14">
    <source>
        <dbReference type="SAM" id="Phobius"/>
    </source>
</evidence>
<protein>
    <recommendedName>
        <fullName evidence="4">Sugar transporter SWEET1</fullName>
    </recommendedName>
</protein>
<evidence type="ECO:0000256" key="9">
    <source>
        <dbReference type="ARBA" id="ARBA00022737"/>
    </source>
</evidence>
<dbReference type="InterPro" id="IPR047664">
    <property type="entry name" value="SWEET"/>
</dbReference>
<dbReference type="AlphaFoldDB" id="A0A8J5KZJ9"/>
<evidence type="ECO:0000256" key="11">
    <source>
        <dbReference type="ARBA" id="ARBA00023034"/>
    </source>
</evidence>
<evidence type="ECO:0000256" key="1">
    <source>
        <dbReference type="ARBA" id="ARBA00004651"/>
    </source>
</evidence>
<proteinExistence type="inferred from homology"/>
<evidence type="ECO:0000256" key="5">
    <source>
        <dbReference type="ARBA" id="ARBA00022448"/>
    </source>
</evidence>
<reference evidence="15 16" key="1">
    <citation type="submission" date="2020-08" db="EMBL/GenBank/DDBJ databases">
        <title>Plant Genome Project.</title>
        <authorList>
            <person name="Zhang R.-G."/>
        </authorList>
    </citation>
    <scope>NUCLEOTIDE SEQUENCE [LARGE SCALE GENOMIC DNA]</scope>
    <source>
        <tissue evidence="15">Rhizome</tissue>
    </source>
</reference>
<gene>
    <name evidence="15" type="ORF">ZIOFF_037496</name>
</gene>
<evidence type="ECO:0000256" key="10">
    <source>
        <dbReference type="ARBA" id="ARBA00022989"/>
    </source>
</evidence>
<evidence type="ECO:0000256" key="4">
    <source>
        <dbReference type="ARBA" id="ARBA00021741"/>
    </source>
</evidence>
<feature type="transmembrane region" description="Helical" evidence="14">
    <location>
        <begin position="74"/>
        <end position="93"/>
    </location>
</feature>
<dbReference type="FunFam" id="1.20.1280.290:FF:000004">
    <property type="entry name" value="Sugar transporter SWEET"/>
    <property type="match status" value="1"/>
</dbReference>
<comment type="caution">
    <text evidence="15">The sequence shown here is derived from an EMBL/GenBank/DDBJ whole genome shotgun (WGS) entry which is preliminary data.</text>
</comment>
<dbReference type="Gene3D" id="1.20.1280.290">
    <property type="match status" value="1"/>
</dbReference>
<evidence type="ECO:0000256" key="12">
    <source>
        <dbReference type="ARBA" id="ARBA00023136"/>
    </source>
</evidence>
<evidence type="ECO:0000256" key="3">
    <source>
        <dbReference type="ARBA" id="ARBA00007809"/>
    </source>
</evidence>
<comment type="subcellular location">
    <subcellularLocation>
        <location evidence="1">Cell membrane</location>
        <topology evidence="1">Multi-pass membrane protein</topology>
    </subcellularLocation>
    <subcellularLocation>
        <location evidence="2">Golgi apparatus membrane</location>
        <topology evidence="2">Multi-pass membrane protein</topology>
    </subcellularLocation>
</comment>
<organism evidence="15 16">
    <name type="scientific">Zingiber officinale</name>
    <name type="common">Ginger</name>
    <name type="synonym">Amomum zingiber</name>
    <dbReference type="NCBI Taxonomy" id="94328"/>
    <lineage>
        <taxon>Eukaryota</taxon>
        <taxon>Viridiplantae</taxon>
        <taxon>Streptophyta</taxon>
        <taxon>Embryophyta</taxon>
        <taxon>Tracheophyta</taxon>
        <taxon>Spermatophyta</taxon>
        <taxon>Magnoliopsida</taxon>
        <taxon>Liliopsida</taxon>
        <taxon>Zingiberales</taxon>
        <taxon>Zingiberaceae</taxon>
        <taxon>Zingiber</taxon>
    </lineage>
</organism>
<keyword evidence="11" id="KW-0333">Golgi apparatus</keyword>
<accession>A0A8J5KZJ9</accession>
<feature type="transmembrane region" description="Helical" evidence="14">
    <location>
        <begin position="7"/>
        <end position="26"/>
    </location>
</feature>
<dbReference type="Pfam" id="PF03083">
    <property type="entry name" value="MtN3_slv"/>
    <property type="match status" value="1"/>
</dbReference>
<keyword evidence="12 14" id="KW-0472">Membrane</keyword>
<dbReference type="GO" id="GO:0000139">
    <property type="term" value="C:Golgi membrane"/>
    <property type="evidence" value="ECO:0007669"/>
    <property type="project" value="UniProtKB-SubCell"/>
</dbReference>
<keyword evidence="7" id="KW-0762">Sugar transport</keyword>
<evidence type="ECO:0000256" key="6">
    <source>
        <dbReference type="ARBA" id="ARBA00022475"/>
    </source>
</evidence>
<feature type="transmembrane region" description="Helical" evidence="14">
    <location>
        <begin position="32"/>
        <end position="54"/>
    </location>
</feature>
<dbReference type="GO" id="GO:0051119">
    <property type="term" value="F:sugar transmembrane transporter activity"/>
    <property type="evidence" value="ECO:0007669"/>
    <property type="project" value="InterPro"/>
</dbReference>
<dbReference type="PANTHER" id="PTHR10791:SF37">
    <property type="entry name" value="OS09G0508250 PROTEIN"/>
    <property type="match status" value="1"/>
</dbReference>
<keyword evidence="8 14" id="KW-0812">Transmembrane</keyword>
<evidence type="ECO:0000256" key="13">
    <source>
        <dbReference type="SAM" id="MobiDB-lite"/>
    </source>
</evidence>
<feature type="region of interest" description="Disordered" evidence="13">
    <location>
        <begin position="325"/>
        <end position="345"/>
    </location>
</feature>
<feature type="region of interest" description="Disordered" evidence="13">
    <location>
        <begin position="193"/>
        <end position="233"/>
    </location>
</feature>
<keyword evidence="10 14" id="KW-1133">Transmembrane helix</keyword>
<evidence type="ECO:0000256" key="2">
    <source>
        <dbReference type="ARBA" id="ARBA00004653"/>
    </source>
</evidence>
<feature type="region of interest" description="Disordered" evidence="13">
    <location>
        <begin position="275"/>
        <end position="305"/>
    </location>
</feature>
<dbReference type="GO" id="GO:0005886">
    <property type="term" value="C:plasma membrane"/>
    <property type="evidence" value="ECO:0007669"/>
    <property type="project" value="UniProtKB-SubCell"/>
</dbReference>
<name>A0A8J5KZJ9_ZINOF</name>
<evidence type="ECO:0000313" key="16">
    <source>
        <dbReference type="Proteomes" id="UP000734854"/>
    </source>
</evidence>
<dbReference type="Proteomes" id="UP000734854">
    <property type="component" value="Unassembled WGS sequence"/>
</dbReference>
<keyword evidence="5" id="KW-0813">Transport</keyword>